<dbReference type="AlphaFoldDB" id="A0A2U1FCB3"/>
<evidence type="ECO:0000313" key="2">
    <source>
        <dbReference type="EMBL" id="PVZ09843.1"/>
    </source>
</evidence>
<proteinExistence type="predicted"/>
<evidence type="ECO:0000256" key="1">
    <source>
        <dbReference type="SAM" id="SignalP"/>
    </source>
</evidence>
<dbReference type="EMBL" id="QEKY01000008">
    <property type="protein sequence ID" value="PVZ09843.1"/>
    <property type="molecule type" value="Genomic_DNA"/>
</dbReference>
<dbReference type="GeneID" id="94550814"/>
<keyword evidence="3" id="KW-1185">Reference proteome</keyword>
<dbReference type="RefSeq" id="WP_243405663.1">
    <property type="nucleotide sequence ID" value="NZ_QEKY01000008.1"/>
</dbReference>
<accession>A0A2U1FCB3</accession>
<feature type="chain" id="PRO_5015668065" evidence="1">
    <location>
        <begin position="29"/>
        <end position="308"/>
    </location>
</feature>
<reference evidence="2 3" key="1">
    <citation type="submission" date="2018-04" db="EMBL/GenBank/DDBJ databases">
        <title>Genomic Encyclopedia of Type Strains, Phase IV (KMG-IV): sequencing the most valuable type-strain genomes for metagenomic binning, comparative biology and taxonomic classification.</title>
        <authorList>
            <person name="Goeker M."/>
        </authorList>
    </citation>
    <scope>NUCLEOTIDE SEQUENCE [LARGE SCALE GENOMIC DNA]</scope>
    <source>
        <strain evidence="2 3">DSM 28520</strain>
    </source>
</reference>
<name>A0A2U1FCB3_9PORP</name>
<organism evidence="2 3">
    <name type="scientific">Porphyromonas loveana</name>
    <dbReference type="NCBI Taxonomy" id="1884669"/>
    <lineage>
        <taxon>Bacteria</taxon>
        <taxon>Pseudomonadati</taxon>
        <taxon>Bacteroidota</taxon>
        <taxon>Bacteroidia</taxon>
        <taxon>Bacteroidales</taxon>
        <taxon>Porphyromonadaceae</taxon>
        <taxon>Porphyromonas</taxon>
    </lineage>
</organism>
<keyword evidence="1" id="KW-0732">Signal</keyword>
<gene>
    <name evidence="2" type="ORF">C7382_10832</name>
</gene>
<evidence type="ECO:0000313" key="3">
    <source>
        <dbReference type="Proteomes" id="UP000245462"/>
    </source>
</evidence>
<feature type="signal peptide" evidence="1">
    <location>
        <begin position="1"/>
        <end position="28"/>
    </location>
</feature>
<protein>
    <submittedName>
        <fullName evidence="2">Uncharacterized protein</fullName>
    </submittedName>
</protein>
<dbReference type="Proteomes" id="UP000245462">
    <property type="component" value="Unassembled WGS sequence"/>
</dbReference>
<comment type="caution">
    <text evidence="2">The sequence shown here is derived from an EMBL/GenBank/DDBJ whole genome shotgun (WGS) entry which is preliminary data.</text>
</comment>
<dbReference type="SUPFAM" id="SSF56935">
    <property type="entry name" value="Porins"/>
    <property type="match status" value="1"/>
</dbReference>
<sequence>MICHRPVSHLRTILLAVLFAAGSLSTMAQEQQDSVVLAHPVTDPQVATQTSLLSIDHPILPAEYRSKLTLKELNKRPVSDALLQGFKPRPSVMRLSDEIHFEAERREYDAPLLHTRHAAGTFSWQPSDRMRFYTSGNFGLGHDLLTGIRKDYGWNAGADFRLSNSLTAHVQGGWQNNFGFMPMTSLDGHFRWQATDRLSFTTGINYRQAQWNAFDNKNLSIDGSMRYELIDRVYLNAFGSYPLYNNTRAGLNMAVPMYGFGPQYGGSLEVRMSDKFGFAFGAMQEYNIWTRRWETQYFAYPVFYNDKK</sequence>